<dbReference type="KEGG" id="nsn:EXE58_12330"/>
<evidence type="ECO:0000313" key="2">
    <source>
        <dbReference type="Proteomes" id="UP000294853"/>
    </source>
</evidence>
<proteinExistence type="predicted"/>
<organism evidence="1 2">
    <name type="scientific">Nocardioides seonyuensis</name>
    <dbReference type="NCBI Taxonomy" id="2518371"/>
    <lineage>
        <taxon>Bacteria</taxon>
        <taxon>Bacillati</taxon>
        <taxon>Actinomycetota</taxon>
        <taxon>Actinomycetes</taxon>
        <taxon>Propionibacteriales</taxon>
        <taxon>Nocardioidaceae</taxon>
        <taxon>Nocardioides</taxon>
    </lineage>
</organism>
<sequence length="110" mass="11581">MSTSHENPLLGRFLDTAETVAQTRPDADPAMAREAMAEAATLLHNGLALDGLDQHDADAVIERLRVDLVAEDPGAAVRARSEAALEDPGDLHDPEAVSAAYLVSAAILQL</sequence>
<dbReference type="RefSeq" id="WP_135268167.1">
    <property type="nucleotide sequence ID" value="NZ_CP038436.1"/>
</dbReference>
<evidence type="ECO:0000313" key="1">
    <source>
        <dbReference type="EMBL" id="QBX56176.1"/>
    </source>
</evidence>
<keyword evidence="2" id="KW-1185">Reference proteome</keyword>
<dbReference type="OrthoDB" id="4869232at2"/>
<reference evidence="1 2" key="1">
    <citation type="submission" date="2019-03" db="EMBL/GenBank/DDBJ databases">
        <title>Three New Species of Nocardioides, Nocardioides euryhalodurans sp. nov., Nocardioides seonyuensis sp. nov. and Nocardioides eburneoflavus sp. nov. Iolated from Soil.</title>
        <authorList>
            <person name="Roh S.G."/>
            <person name="Lee C."/>
            <person name="Kim M.-K."/>
            <person name="Kim S.B."/>
        </authorList>
    </citation>
    <scope>NUCLEOTIDE SEQUENCE [LARGE SCALE GENOMIC DNA]</scope>
    <source>
        <strain evidence="1 2">MMS17-SY207-3</strain>
    </source>
</reference>
<name>A0A4P7IFZ4_9ACTN</name>
<gene>
    <name evidence="1" type="ORF">EXE58_12330</name>
</gene>
<dbReference type="Proteomes" id="UP000294853">
    <property type="component" value="Chromosome"/>
</dbReference>
<dbReference type="AlphaFoldDB" id="A0A4P7IFZ4"/>
<protein>
    <submittedName>
        <fullName evidence="1">Uncharacterized protein</fullName>
    </submittedName>
</protein>
<dbReference type="EMBL" id="CP038436">
    <property type="protein sequence ID" value="QBX56176.1"/>
    <property type="molecule type" value="Genomic_DNA"/>
</dbReference>
<accession>A0A4P7IFZ4</accession>